<dbReference type="Proteomes" id="UP000030645">
    <property type="component" value="Unassembled WGS sequence"/>
</dbReference>
<sequence length="184" mass="20450">MVKYVYLKSPLPEKEIVVAAATCGSATATCRTMAEVTSKAMADVQRGALSNEEQAQAKMDPFQINEPSPLFDSTQVYEPNKRSPYTPNICTKFNSHQRPMLLLPKGKSTTLVDMMKFVSEWFDFEESNDASCVTLGVGIVNCGDIIQENSINDFDVDKIENLDEQIGLEIESQGEPKIQSEEQN</sequence>
<evidence type="ECO:0000313" key="1">
    <source>
        <dbReference type="EMBL" id="EXC21593.1"/>
    </source>
</evidence>
<protein>
    <submittedName>
        <fullName evidence="1">Uncharacterized protein</fullName>
    </submittedName>
</protein>
<dbReference type="EMBL" id="KE345947">
    <property type="protein sequence ID" value="EXC21593.1"/>
    <property type="molecule type" value="Genomic_DNA"/>
</dbReference>
<proteinExistence type="predicted"/>
<reference evidence="2" key="1">
    <citation type="submission" date="2013-01" db="EMBL/GenBank/DDBJ databases">
        <title>Draft Genome Sequence of a Mulberry Tree, Morus notabilis C.K. Schneid.</title>
        <authorList>
            <person name="He N."/>
            <person name="Zhao S."/>
        </authorList>
    </citation>
    <scope>NUCLEOTIDE SEQUENCE</scope>
</reference>
<accession>W9SCP3</accession>
<name>W9SCP3_9ROSA</name>
<keyword evidence="2" id="KW-1185">Reference proteome</keyword>
<gene>
    <name evidence="1" type="ORF">L484_001453</name>
</gene>
<dbReference type="AlphaFoldDB" id="W9SCP3"/>
<organism evidence="1 2">
    <name type="scientific">Morus notabilis</name>
    <dbReference type="NCBI Taxonomy" id="981085"/>
    <lineage>
        <taxon>Eukaryota</taxon>
        <taxon>Viridiplantae</taxon>
        <taxon>Streptophyta</taxon>
        <taxon>Embryophyta</taxon>
        <taxon>Tracheophyta</taxon>
        <taxon>Spermatophyta</taxon>
        <taxon>Magnoliopsida</taxon>
        <taxon>eudicotyledons</taxon>
        <taxon>Gunneridae</taxon>
        <taxon>Pentapetalae</taxon>
        <taxon>rosids</taxon>
        <taxon>fabids</taxon>
        <taxon>Rosales</taxon>
        <taxon>Moraceae</taxon>
        <taxon>Moreae</taxon>
        <taxon>Morus</taxon>
    </lineage>
</organism>
<evidence type="ECO:0000313" key="2">
    <source>
        <dbReference type="Proteomes" id="UP000030645"/>
    </source>
</evidence>